<feature type="transmembrane region" description="Helical" evidence="8">
    <location>
        <begin position="237"/>
        <end position="255"/>
    </location>
</feature>
<dbReference type="CDD" id="cd17502">
    <property type="entry name" value="MFS_Azr1_MDR_like"/>
    <property type="match status" value="1"/>
</dbReference>
<dbReference type="Gene3D" id="1.20.1250.20">
    <property type="entry name" value="MFS general substrate transporter like domains"/>
    <property type="match status" value="1"/>
</dbReference>
<dbReference type="Gene3D" id="1.20.1720.10">
    <property type="entry name" value="Multidrug resistance protein D"/>
    <property type="match status" value="1"/>
</dbReference>
<dbReference type="FunFam" id="1.20.1720.10:FF:000004">
    <property type="entry name" value="EmrB/QacA family drug resistance transporter"/>
    <property type="match status" value="1"/>
</dbReference>
<feature type="transmembrane region" description="Helical" evidence="8">
    <location>
        <begin position="447"/>
        <end position="465"/>
    </location>
</feature>
<feature type="transmembrane region" description="Helical" evidence="8">
    <location>
        <begin position="335"/>
        <end position="358"/>
    </location>
</feature>
<dbReference type="EMBL" id="PVTG01000005">
    <property type="protein sequence ID" value="PRY49682.1"/>
    <property type="molecule type" value="Genomic_DNA"/>
</dbReference>
<comment type="subcellular location">
    <subcellularLocation>
        <location evidence="1">Cell inner membrane</location>
        <topology evidence="1">Multi-pass membrane protein</topology>
    </subcellularLocation>
</comment>
<evidence type="ECO:0000256" key="1">
    <source>
        <dbReference type="ARBA" id="ARBA00004429"/>
    </source>
</evidence>
<gene>
    <name evidence="10" type="ORF">LY71_105126</name>
</gene>
<accession>A0A2T0TVG1</accession>
<feature type="transmembrane region" description="Helical" evidence="8">
    <location>
        <begin position="111"/>
        <end position="132"/>
    </location>
</feature>
<dbReference type="PANTHER" id="PTHR23501">
    <property type="entry name" value="MAJOR FACILITATOR SUPERFAMILY"/>
    <property type="match status" value="1"/>
</dbReference>
<keyword evidence="7 8" id="KW-0472">Membrane</keyword>
<feature type="transmembrane region" description="Helical" evidence="8">
    <location>
        <begin position="207"/>
        <end position="225"/>
    </location>
</feature>
<dbReference type="GO" id="GO:0005886">
    <property type="term" value="C:plasma membrane"/>
    <property type="evidence" value="ECO:0007669"/>
    <property type="project" value="UniProtKB-SubCell"/>
</dbReference>
<dbReference type="SUPFAM" id="SSF103473">
    <property type="entry name" value="MFS general substrate transporter"/>
    <property type="match status" value="1"/>
</dbReference>
<evidence type="ECO:0000256" key="8">
    <source>
        <dbReference type="SAM" id="Phobius"/>
    </source>
</evidence>
<organism evidence="10 11">
    <name type="scientific">Geodermatophilus tzadiensis</name>
    <dbReference type="NCBI Taxonomy" id="1137988"/>
    <lineage>
        <taxon>Bacteria</taxon>
        <taxon>Bacillati</taxon>
        <taxon>Actinomycetota</taxon>
        <taxon>Actinomycetes</taxon>
        <taxon>Geodermatophilales</taxon>
        <taxon>Geodermatophilaceae</taxon>
        <taxon>Geodermatophilus</taxon>
    </lineage>
</organism>
<feature type="transmembrane region" description="Helical" evidence="8">
    <location>
        <begin position="86"/>
        <end position="105"/>
    </location>
</feature>
<protein>
    <submittedName>
        <fullName evidence="10">EmrB/QacA subfamily drug resistance transporter</fullName>
    </submittedName>
</protein>
<feature type="transmembrane region" description="Helical" evidence="8">
    <location>
        <begin position="56"/>
        <end position="74"/>
    </location>
</feature>
<feature type="transmembrane region" description="Helical" evidence="8">
    <location>
        <begin position="144"/>
        <end position="166"/>
    </location>
</feature>
<comment type="caution">
    <text evidence="10">The sequence shown here is derived from an EMBL/GenBank/DDBJ whole genome shotgun (WGS) entry which is preliminary data.</text>
</comment>
<dbReference type="Proteomes" id="UP000239210">
    <property type="component" value="Unassembled WGS sequence"/>
</dbReference>
<proteinExistence type="inferred from homology"/>
<dbReference type="RefSeq" id="WP_245887779.1">
    <property type="nucleotide sequence ID" value="NZ_PVTG01000005.1"/>
</dbReference>
<evidence type="ECO:0000256" key="2">
    <source>
        <dbReference type="ARBA" id="ARBA00007520"/>
    </source>
</evidence>
<keyword evidence="6 8" id="KW-1133">Transmembrane helix</keyword>
<evidence type="ECO:0000313" key="10">
    <source>
        <dbReference type="EMBL" id="PRY49682.1"/>
    </source>
</evidence>
<reference evidence="10 11" key="1">
    <citation type="submission" date="2018-03" db="EMBL/GenBank/DDBJ databases">
        <title>Genomic Encyclopedia of Archaeal and Bacterial Type Strains, Phase II (KMG-II): from individual species to whole genera.</title>
        <authorList>
            <person name="Goeker M."/>
        </authorList>
    </citation>
    <scope>NUCLEOTIDE SEQUENCE [LARGE SCALE GENOMIC DNA]</scope>
    <source>
        <strain evidence="10 11">DSM 45416</strain>
    </source>
</reference>
<keyword evidence="4" id="KW-1003">Cell membrane</keyword>
<evidence type="ECO:0000256" key="4">
    <source>
        <dbReference type="ARBA" id="ARBA00022475"/>
    </source>
</evidence>
<dbReference type="Pfam" id="PF07690">
    <property type="entry name" value="MFS_1"/>
    <property type="match status" value="1"/>
</dbReference>
<feature type="transmembrane region" description="Helical" evidence="8">
    <location>
        <begin position="21"/>
        <end position="44"/>
    </location>
</feature>
<dbReference type="PROSITE" id="PS50850">
    <property type="entry name" value="MFS"/>
    <property type="match status" value="1"/>
</dbReference>
<evidence type="ECO:0000256" key="5">
    <source>
        <dbReference type="ARBA" id="ARBA00022692"/>
    </source>
</evidence>
<feature type="transmembrane region" description="Helical" evidence="8">
    <location>
        <begin position="407"/>
        <end position="427"/>
    </location>
</feature>
<sequence length="485" mass="49015">MSGRASAASSGVGLRSERGPVLVGVMLSTALVAIDATVIATAVPSVVAELGGFAEFPWLFSVYLLAQAVTVPVYGKLADSFGRKPVMLVGIGLFLLGSVLCGAAWSMGALIAFRAVQGLGAGAVQPMSMTIVGDLYSLRERARVQGYIASVWAVSSVVGPTLGGVFSEYVSWRWIFFVNVPLCLVAAAAIGLRFAERVDRRPPRFDHTGAAVLTVALTLLVLGLLEGGQAWAWSSPQGVAVLGGGAVLLGVFVLVERRAADPVVPLRLLRSRLLVATNVVSACVGAVLLGLTSYVPTFVQDVLGTGPLVAGFALAALTLGWPISASQAGRVYLRIGMRATACVGATVVVAGAALLLLLDGSSGVLQVGATVFVIGLGMGLTAAPTLIAAQAAVGWQQRGVVTGSNMFFRSAGSAVGVAVFGAVVNATVGGSGGGVTPAALTTAVQHVFLGTTVLAVVLLVAALLMPRDRGGAPVTVTDPSEAAAG</sequence>
<evidence type="ECO:0000256" key="6">
    <source>
        <dbReference type="ARBA" id="ARBA00022989"/>
    </source>
</evidence>
<evidence type="ECO:0000256" key="3">
    <source>
        <dbReference type="ARBA" id="ARBA00022448"/>
    </source>
</evidence>
<dbReference type="PANTHER" id="PTHR23501:SF191">
    <property type="entry name" value="VACUOLAR BASIC AMINO ACID TRANSPORTER 4"/>
    <property type="match status" value="1"/>
</dbReference>
<feature type="transmembrane region" description="Helical" evidence="8">
    <location>
        <begin position="302"/>
        <end position="323"/>
    </location>
</feature>
<feature type="domain" description="Major facilitator superfamily (MFS) profile" evidence="9">
    <location>
        <begin position="21"/>
        <end position="469"/>
    </location>
</feature>
<dbReference type="InterPro" id="IPR036259">
    <property type="entry name" value="MFS_trans_sf"/>
</dbReference>
<keyword evidence="11" id="KW-1185">Reference proteome</keyword>
<keyword evidence="5 8" id="KW-0812">Transmembrane</keyword>
<feature type="transmembrane region" description="Helical" evidence="8">
    <location>
        <begin position="275"/>
        <end position="296"/>
    </location>
</feature>
<evidence type="ECO:0000259" key="9">
    <source>
        <dbReference type="PROSITE" id="PS50850"/>
    </source>
</evidence>
<dbReference type="GO" id="GO:0022857">
    <property type="term" value="F:transmembrane transporter activity"/>
    <property type="evidence" value="ECO:0007669"/>
    <property type="project" value="InterPro"/>
</dbReference>
<comment type="similarity">
    <text evidence="2">Belongs to the major facilitator superfamily. TCR/Tet family.</text>
</comment>
<feature type="transmembrane region" description="Helical" evidence="8">
    <location>
        <begin position="370"/>
        <end position="395"/>
    </location>
</feature>
<feature type="transmembrane region" description="Helical" evidence="8">
    <location>
        <begin position="172"/>
        <end position="195"/>
    </location>
</feature>
<name>A0A2T0TVG1_9ACTN</name>
<dbReference type="InterPro" id="IPR011701">
    <property type="entry name" value="MFS"/>
</dbReference>
<evidence type="ECO:0000313" key="11">
    <source>
        <dbReference type="Proteomes" id="UP000239210"/>
    </source>
</evidence>
<dbReference type="AlphaFoldDB" id="A0A2T0TVG1"/>
<keyword evidence="3" id="KW-0813">Transport</keyword>
<dbReference type="InterPro" id="IPR020846">
    <property type="entry name" value="MFS_dom"/>
</dbReference>
<evidence type="ECO:0000256" key="7">
    <source>
        <dbReference type="ARBA" id="ARBA00023136"/>
    </source>
</evidence>
<dbReference type="PRINTS" id="PR01036">
    <property type="entry name" value="TCRTETB"/>
</dbReference>